<dbReference type="InterPro" id="IPR001845">
    <property type="entry name" value="HTH_ArsR_DNA-bd_dom"/>
</dbReference>
<proteinExistence type="predicted"/>
<evidence type="ECO:0000256" key="2">
    <source>
        <dbReference type="ARBA" id="ARBA00023125"/>
    </source>
</evidence>
<dbReference type="PANTHER" id="PTHR33154:SF15">
    <property type="entry name" value="REGULATORY PROTEIN ARSR"/>
    <property type="match status" value="1"/>
</dbReference>
<dbReference type="CDD" id="cd00090">
    <property type="entry name" value="HTH_ARSR"/>
    <property type="match status" value="1"/>
</dbReference>
<dbReference type="Gene3D" id="1.10.10.10">
    <property type="entry name" value="Winged helix-like DNA-binding domain superfamily/Winged helix DNA-binding domain"/>
    <property type="match status" value="1"/>
</dbReference>
<feature type="domain" description="HTH arsR-type" evidence="4">
    <location>
        <begin position="12"/>
        <end position="100"/>
    </location>
</feature>
<dbReference type="GO" id="GO:0003677">
    <property type="term" value="F:DNA binding"/>
    <property type="evidence" value="ECO:0007669"/>
    <property type="project" value="UniProtKB-KW"/>
</dbReference>
<protein>
    <submittedName>
        <fullName evidence="5">DNA-binding transcriptional ArsR family regulator</fullName>
    </submittedName>
</protein>
<keyword evidence="1" id="KW-0805">Transcription regulation</keyword>
<dbReference type="InterPro" id="IPR036388">
    <property type="entry name" value="WH-like_DNA-bd_sf"/>
</dbReference>
<accession>A0A7X5VF55</accession>
<evidence type="ECO:0000313" key="5">
    <source>
        <dbReference type="EMBL" id="NIK60099.1"/>
    </source>
</evidence>
<keyword evidence="3" id="KW-0804">Transcription</keyword>
<gene>
    <name evidence="5" type="ORF">BJY22_005816</name>
</gene>
<dbReference type="PANTHER" id="PTHR33154">
    <property type="entry name" value="TRANSCRIPTIONAL REGULATOR, ARSR FAMILY"/>
    <property type="match status" value="1"/>
</dbReference>
<dbReference type="InterPro" id="IPR011991">
    <property type="entry name" value="ArsR-like_HTH"/>
</dbReference>
<dbReference type="AlphaFoldDB" id="A0A7X5VF55"/>
<dbReference type="GO" id="GO:0003700">
    <property type="term" value="F:DNA-binding transcription factor activity"/>
    <property type="evidence" value="ECO:0007669"/>
    <property type="project" value="InterPro"/>
</dbReference>
<evidence type="ECO:0000256" key="1">
    <source>
        <dbReference type="ARBA" id="ARBA00023015"/>
    </source>
</evidence>
<keyword evidence="6" id="KW-1185">Reference proteome</keyword>
<dbReference type="SUPFAM" id="SSF46785">
    <property type="entry name" value="Winged helix' DNA-binding domain"/>
    <property type="match status" value="1"/>
</dbReference>
<dbReference type="InterPro" id="IPR051081">
    <property type="entry name" value="HTH_MetalResp_TranReg"/>
</dbReference>
<dbReference type="EMBL" id="JAASRO010000001">
    <property type="protein sequence ID" value="NIK60099.1"/>
    <property type="molecule type" value="Genomic_DNA"/>
</dbReference>
<dbReference type="Proteomes" id="UP000555407">
    <property type="component" value="Unassembled WGS sequence"/>
</dbReference>
<dbReference type="Pfam" id="PF12840">
    <property type="entry name" value="HTH_20"/>
    <property type="match status" value="1"/>
</dbReference>
<evidence type="ECO:0000256" key="3">
    <source>
        <dbReference type="ARBA" id="ARBA00023163"/>
    </source>
</evidence>
<comment type="caution">
    <text evidence="5">The sequence shown here is derived from an EMBL/GenBank/DDBJ whole genome shotgun (WGS) entry which is preliminary data.</text>
</comment>
<dbReference type="InterPro" id="IPR036390">
    <property type="entry name" value="WH_DNA-bd_sf"/>
</dbReference>
<organism evidence="5 6">
    <name type="scientific">Kribbella shirazensis</name>
    <dbReference type="NCBI Taxonomy" id="1105143"/>
    <lineage>
        <taxon>Bacteria</taxon>
        <taxon>Bacillati</taxon>
        <taxon>Actinomycetota</taxon>
        <taxon>Actinomycetes</taxon>
        <taxon>Propionibacteriales</taxon>
        <taxon>Kribbellaceae</taxon>
        <taxon>Kribbella</taxon>
    </lineage>
</organism>
<keyword evidence="2 5" id="KW-0238">DNA-binding</keyword>
<sequence>MSIPHRRLNDPRELNALAHPVRMAIVELLSISGPLTATELADRLDETPANCSWHLRKLAQYGFVEEAEGGKGRQRPWQVPGLGFRWDTEHGTASIEERRAAQALSDVMMGRAMERLREANRRAPKEPEEWREAQTGSEMVAWLTADELKEMNEAVGAVLRRYIERLTDPAQRPPGARLCEFVAWGVPTYFPGVEPT</sequence>
<reference evidence="5 6" key="1">
    <citation type="submission" date="2020-03" db="EMBL/GenBank/DDBJ databases">
        <title>Sequencing the genomes of 1000 actinobacteria strains.</title>
        <authorList>
            <person name="Klenk H.-P."/>
        </authorList>
    </citation>
    <scope>NUCLEOTIDE SEQUENCE [LARGE SCALE GENOMIC DNA]</scope>
    <source>
        <strain evidence="5 6">DSM 45490</strain>
    </source>
</reference>
<evidence type="ECO:0000259" key="4">
    <source>
        <dbReference type="SMART" id="SM00418"/>
    </source>
</evidence>
<dbReference type="RefSeq" id="WP_167212898.1">
    <property type="nucleotide sequence ID" value="NZ_JAASRO010000001.1"/>
</dbReference>
<dbReference type="SMART" id="SM00418">
    <property type="entry name" value="HTH_ARSR"/>
    <property type="match status" value="1"/>
</dbReference>
<name>A0A7X5VF55_9ACTN</name>
<evidence type="ECO:0000313" key="6">
    <source>
        <dbReference type="Proteomes" id="UP000555407"/>
    </source>
</evidence>